<gene>
    <name evidence="3" type="ORF">ERS852491_04052</name>
</gene>
<name>A0A174JW31_9FIRM</name>
<evidence type="ECO:0000313" key="4">
    <source>
        <dbReference type="Proteomes" id="UP000095544"/>
    </source>
</evidence>
<dbReference type="Proteomes" id="UP000095544">
    <property type="component" value="Unassembled WGS sequence"/>
</dbReference>
<keyword evidence="1" id="KW-0812">Transmembrane</keyword>
<protein>
    <recommendedName>
        <fullName evidence="2">DUF4179 domain-containing protein</fullName>
    </recommendedName>
</protein>
<evidence type="ECO:0000256" key="1">
    <source>
        <dbReference type="SAM" id="Phobius"/>
    </source>
</evidence>
<dbReference type="InterPro" id="IPR025436">
    <property type="entry name" value="DUF4179"/>
</dbReference>
<evidence type="ECO:0000259" key="2">
    <source>
        <dbReference type="Pfam" id="PF13786"/>
    </source>
</evidence>
<keyword evidence="1" id="KW-0472">Membrane</keyword>
<dbReference type="EMBL" id="CYZU01000050">
    <property type="protein sequence ID" value="CUP02851.1"/>
    <property type="molecule type" value="Genomic_DNA"/>
</dbReference>
<reference evidence="3 4" key="1">
    <citation type="submission" date="2015-09" db="EMBL/GenBank/DDBJ databases">
        <authorList>
            <consortium name="Pathogen Informatics"/>
        </authorList>
    </citation>
    <scope>NUCLEOTIDE SEQUENCE [LARGE SCALE GENOMIC DNA]</scope>
    <source>
        <strain evidence="3 4">2789STDY5834876</strain>
    </source>
</reference>
<accession>A0A174JW31</accession>
<dbReference type="RefSeq" id="WP_055154814.1">
    <property type="nucleotide sequence ID" value="NZ_CYZU01000050.1"/>
</dbReference>
<sequence>MQIIFNNIKVPKEELNAVVEKNMEQIQRQCHRKKVRTILAGCSAAVILAAAGIGFCAMNPVLAEQIPLIGHLFERVEDKQRYPGELSKDAEPVHEGNVSESGGIKMTLSEIYCNTEAINISVLVESKEPFPEIRHDADQTAGDKTISYQYLDLEEHFDFMPESLQESVQVNGEYLDDHTFAGGFRIEFNLGELSQVEIPDNFHLDLSVNAIHILSNSLEKEASQLSGDTPWEFSVDVSKDSEQTVTKEINQYAPNGSGVGTVSKTPYEIILNGTFSEEHKVTDESLQMVILDADGKYMPDKGGIMLPIKDHNVSKITLYYYPVASEEEFIAIQERYRDDDFEQFIKSKATFQIQVDFQE</sequence>
<dbReference type="AlphaFoldDB" id="A0A174JW31"/>
<proteinExistence type="predicted"/>
<dbReference type="Gene3D" id="2.60.40.1630">
    <property type="entry name" value="bacillus anthracis domain"/>
    <property type="match status" value="1"/>
</dbReference>
<feature type="domain" description="DUF4179" evidence="2">
    <location>
        <begin position="37"/>
        <end position="126"/>
    </location>
</feature>
<keyword evidence="1" id="KW-1133">Transmembrane helix</keyword>
<dbReference type="STRING" id="39482.ERS852491_04052"/>
<dbReference type="Pfam" id="PF13786">
    <property type="entry name" value="DUF4179"/>
    <property type="match status" value="1"/>
</dbReference>
<dbReference type="OrthoDB" id="2017214at2"/>
<feature type="transmembrane region" description="Helical" evidence="1">
    <location>
        <begin position="38"/>
        <end position="62"/>
    </location>
</feature>
<evidence type="ECO:0000313" key="3">
    <source>
        <dbReference type="EMBL" id="CUP02851.1"/>
    </source>
</evidence>
<organism evidence="3 4">
    <name type="scientific">Faecalicatena contorta</name>
    <dbReference type="NCBI Taxonomy" id="39482"/>
    <lineage>
        <taxon>Bacteria</taxon>
        <taxon>Bacillati</taxon>
        <taxon>Bacillota</taxon>
        <taxon>Clostridia</taxon>
        <taxon>Lachnospirales</taxon>
        <taxon>Lachnospiraceae</taxon>
        <taxon>Faecalicatena</taxon>
    </lineage>
</organism>